<feature type="compositionally biased region" description="Low complexity" evidence="1">
    <location>
        <begin position="273"/>
        <end position="284"/>
    </location>
</feature>
<feature type="region of interest" description="Disordered" evidence="1">
    <location>
        <begin position="57"/>
        <end position="134"/>
    </location>
</feature>
<organism evidence="2 3">
    <name type="scientific">Ceriporiopsis subvermispora (strain B)</name>
    <name type="common">White-rot fungus</name>
    <name type="synonym">Gelatoporia subvermispora</name>
    <dbReference type="NCBI Taxonomy" id="914234"/>
    <lineage>
        <taxon>Eukaryota</taxon>
        <taxon>Fungi</taxon>
        <taxon>Dikarya</taxon>
        <taxon>Basidiomycota</taxon>
        <taxon>Agaricomycotina</taxon>
        <taxon>Agaricomycetes</taxon>
        <taxon>Polyporales</taxon>
        <taxon>Gelatoporiaceae</taxon>
        <taxon>Gelatoporia</taxon>
    </lineage>
</organism>
<feature type="compositionally biased region" description="Low complexity" evidence="1">
    <location>
        <begin position="63"/>
        <end position="81"/>
    </location>
</feature>
<dbReference type="HOGENOM" id="CLU_813796_0_0_1"/>
<feature type="compositionally biased region" description="Polar residues" evidence="1">
    <location>
        <begin position="102"/>
        <end position="113"/>
    </location>
</feature>
<dbReference type="Proteomes" id="UP000016930">
    <property type="component" value="Unassembled WGS sequence"/>
</dbReference>
<dbReference type="EMBL" id="KB445792">
    <property type="protein sequence ID" value="EMD40878.1"/>
    <property type="molecule type" value="Genomic_DNA"/>
</dbReference>
<reference evidence="2 3" key="1">
    <citation type="journal article" date="2012" name="Proc. Natl. Acad. Sci. U.S.A.">
        <title>Comparative genomics of Ceriporiopsis subvermispora and Phanerochaete chrysosporium provide insight into selective ligninolysis.</title>
        <authorList>
            <person name="Fernandez-Fueyo E."/>
            <person name="Ruiz-Duenas F.J."/>
            <person name="Ferreira P."/>
            <person name="Floudas D."/>
            <person name="Hibbett D.S."/>
            <person name="Canessa P."/>
            <person name="Larrondo L.F."/>
            <person name="James T.Y."/>
            <person name="Seelenfreund D."/>
            <person name="Lobos S."/>
            <person name="Polanco R."/>
            <person name="Tello M."/>
            <person name="Honda Y."/>
            <person name="Watanabe T."/>
            <person name="Watanabe T."/>
            <person name="Ryu J.S."/>
            <person name="Kubicek C.P."/>
            <person name="Schmoll M."/>
            <person name="Gaskell J."/>
            <person name="Hammel K.E."/>
            <person name="St John F.J."/>
            <person name="Vanden Wymelenberg A."/>
            <person name="Sabat G."/>
            <person name="Splinter BonDurant S."/>
            <person name="Syed K."/>
            <person name="Yadav J.S."/>
            <person name="Doddapaneni H."/>
            <person name="Subramanian V."/>
            <person name="Lavin J.L."/>
            <person name="Oguiza J.A."/>
            <person name="Perez G."/>
            <person name="Pisabarro A.G."/>
            <person name="Ramirez L."/>
            <person name="Santoyo F."/>
            <person name="Master E."/>
            <person name="Coutinho P.M."/>
            <person name="Henrissat B."/>
            <person name="Lombard V."/>
            <person name="Magnuson J.K."/>
            <person name="Kuees U."/>
            <person name="Hori C."/>
            <person name="Igarashi K."/>
            <person name="Samejima M."/>
            <person name="Held B.W."/>
            <person name="Barry K.W."/>
            <person name="LaButti K.M."/>
            <person name="Lapidus A."/>
            <person name="Lindquist E.A."/>
            <person name="Lucas S.M."/>
            <person name="Riley R."/>
            <person name="Salamov A.A."/>
            <person name="Hoffmeister D."/>
            <person name="Schwenk D."/>
            <person name="Hadar Y."/>
            <person name="Yarden O."/>
            <person name="de Vries R.P."/>
            <person name="Wiebenga A."/>
            <person name="Stenlid J."/>
            <person name="Eastwood D."/>
            <person name="Grigoriev I.V."/>
            <person name="Berka R.M."/>
            <person name="Blanchette R.A."/>
            <person name="Kersten P."/>
            <person name="Martinez A.T."/>
            <person name="Vicuna R."/>
            <person name="Cullen D."/>
        </authorList>
    </citation>
    <scope>NUCLEOTIDE SEQUENCE [LARGE SCALE GENOMIC DNA]</scope>
    <source>
        <strain evidence="2 3">B</strain>
    </source>
</reference>
<dbReference type="AlphaFoldDB" id="M2QUX5"/>
<name>M2QUX5_CERS8</name>
<gene>
    <name evidence="2" type="ORF">CERSUDRAFT_111461</name>
</gene>
<accession>M2QUX5</accession>
<feature type="compositionally biased region" description="Low complexity" evidence="1">
    <location>
        <begin position="114"/>
        <end position="127"/>
    </location>
</feature>
<feature type="compositionally biased region" description="Polar residues" evidence="1">
    <location>
        <begin position="146"/>
        <end position="164"/>
    </location>
</feature>
<evidence type="ECO:0000313" key="3">
    <source>
        <dbReference type="Proteomes" id="UP000016930"/>
    </source>
</evidence>
<sequence length="341" mass="36073">MPVYTTHVIDDPQLREEVADMMAQSPRVRRGVHAAHVAGNHASALPAVSAGTPLVTNASNTQRLPSLSPSHSSTGSSAHRTQVSSGVHSTGFEPGPALRTPVLSSRSATSNPRSLSSLTDMSISSDSHPNSAIRSLNDRMDTMSLNCAASASGPTGNETPSFRSPNMLPPEAARPPENALLPRGLSGNIDLSTRPAMSIHGQRLGAKLPQAPARIDRFSRNYNPVGMATINQDANAPRGAHPATNTGNPQAGANSASHWNGVPASQVRGPNVASARRAAPHNAAGPLKEEPVQNRPMLRRILSQNPDADLAECPLCGYFLSQTDMETHMKSCRRSNRRFAP</sequence>
<feature type="compositionally biased region" description="Polar residues" evidence="1">
    <location>
        <begin position="243"/>
        <end position="258"/>
    </location>
</feature>
<evidence type="ECO:0000313" key="2">
    <source>
        <dbReference type="EMBL" id="EMD40878.1"/>
    </source>
</evidence>
<proteinExistence type="predicted"/>
<protein>
    <submittedName>
        <fullName evidence="2">Uncharacterized protein</fullName>
    </submittedName>
</protein>
<evidence type="ECO:0000256" key="1">
    <source>
        <dbReference type="SAM" id="MobiDB-lite"/>
    </source>
</evidence>
<feature type="region of interest" description="Disordered" evidence="1">
    <location>
        <begin position="229"/>
        <end position="295"/>
    </location>
</feature>
<feature type="region of interest" description="Disordered" evidence="1">
    <location>
        <begin position="146"/>
        <end position="188"/>
    </location>
</feature>
<keyword evidence="3" id="KW-1185">Reference proteome</keyword>